<dbReference type="OrthoDB" id="418495at2759"/>
<feature type="domain" description="DUF547" evidence="2">
    <location>
        <begin position="307"/>
        <end position="434"/>
    </location>
</feature>
<name>A0A833VC98_9POAL</name>
<evidence type="ECO:0000259" key="3">
    <source>
        <dbReference type="Pfam" id="PF14389"/>
    </source>
</evidence>
<proteinExistence type="predicted"/>
<feature type="domain" description="Ternary complex factor MIP1 leucine-zipper" evidence="3">
    <location>
        <begin position="13"/>
        <end position="93"/>
    </location>
</feature>
<dbReference type="Pfam" id="PF14389">
    <property type="entry name" value="Lzipper-MIP1"/>
    <property type="match status" value="1"/>
</dbReference>
<dbReference type="AlphaFoldDB" id="A0A833VC98"/>
<dbReference type="Pfam" id="PF04784">
    <property type="entry name" value="DUF547"/>
    <property type="match status" value="1"/>
</dbReference>
<organism evidence="4 5">
    <name type="scientific">Carex littledalei</name>
    <dbReference type="NCBI Taxonomy" id="544730"/>
    <lineage>
        <taxon>Eukaryota</taxon>
        <taxon>Viridiplantae</taxon>
        <taxon>Streptophyta</taxon>
        <taxon>Embryophyta</taxon>
        <taxon>Tracheophyta</taxon>
        <taxon>Spermatophyta</taxon>
        <taxon>Magnoliopsida</taxon>
        <taxon>Liliopsida</taxon>
        <taxon>Poales</taxon>
        <taxon>Cyperaceae</taxon>
        <taxon>Cyperoideae</taxon>
        <taxon>Cariceae</taxon>
        <taxon>Carex</taxon>
        <taxon>Carex subgen. Euthyceras</taxon>
    </lineage>
</organism>
<dbReference type="PANTHER" id="PTHR46248">
    <property type="entry name" value="EXPRESSED PROTEIN"/>
    <property type="match status" value="1"/>
</dbReference>
<comment type="caution">
    <text evidence="4">The sequence shown here is derived from an EMBL/GenBank/DDBJ whole genome shotgun (WGS) entry which is preliminary data.</text>
</comment>
<feature type="coiled-coil region" evidence="1">
    <location>
        <begin position="8"/>
        <end position="83"/>
    </location>
</feature>
<evidence type="ECO:0000313" key="5">
    <source>
        <dbReference type="Proteomes" id="UP000623129"/>
    </source>
</evidence>
<dbReference type="InterPro" id="IPR006869">
    <property type="entry name" value="DUF547"/>
</dbReference>
<gene>
    <name evidence="4" type="ORF">FCM35_KLT01333</name>
</gene>
<accession>A0A833VC98</accession>
<evidence type="ECO:0000256" key="1">
    <source>
        <dbReference type="SAM" id="Coils"/>
    </source>
</evidence>
<dbReference type="InterPro" id="IPR025757">
    <property type="entry name" value="MIP1_Leuzipper"/>
</dbReference>
<dbReference type="Proteomes" id="UP000623129">
    <property type="component" value="Unassembled WGS sequence"/>
</dbReference>
<dbReference type="PANTHER" id="PTHR46248:SF4">
    <property type="entry name" value="OS01G0147800 PROTEIN"/>
    <property type="match status" value="1"/>
</dbReference>
<keyword evidence="5" id="KW-1185">Reference proteome</keyword>
<evidence type="ECO:0008006" key="6">
    <source>
        <dbReference type="Google" id="ProtNLM"/>
    </source>
</evidence>
<sequence length="517" mass="59613">MKFKYFLMSREEKHQRRLELELEVAELQNTLEKEQRVNQILQCSLQGRLVCPSCLSSLVPLQVQVLLAELAMVEEEIIYLERKVDDLKLCLHRERKQNKEWSLLWWQRKQKHHFLCGLGTKKEIRRDQDMSLVPSVAWGERFFYHGRRVSFDLVSDKSISCADLIGQEMDRPRRRSKSGCSKSSCNINFLEGESNTEQPSKLSEEIIKLLINIFHKLNKSTEQLDYDSNSSPKLSISCISSKSIEFKPSPSNTGLSNADDAMRNNNGFSRFINLTSDSFDISRIALYIPQVRRLRELIQRLSFVDLSLMTYKQKLAFWINIYNSCIMQAFLHHGLPPSPDKLLGLLNKAAVNIGGIVLNALAIEHFIIRQSSFDTNPGKLDERKGFLRDAYGLEYPEPNVTFALCRGSRSSPALRVYTAENVTHELEIAKIEYLESSIKIAGRRKIVLPKLLYWHMRDFADDMESLLEWVHSQLPKHGSLKQVIKELLSSNSKVKSPLLKAIEIEPYDAEFCYLLPI</sequence>
<dbReference type="EMBL" id="SWLB01000010">
    <property type="protein sequence ID" value="KAF3333642.1"/>
    <property type="molecule type" value="Genomic_DNA"/>
</dbReference>
<protein>
    <recommendedName>
        <fullName evidence="6">DUF547 domain-containing protein</fullName>
    </recommendedName>
</protein>
<evidence type="ECO:0000313" key="4">
    <source>
        <dbReference type="EMBL" id="KAF3333642.1"/>
    </source>
</evidence>
<reference evidence="4" key="1">
    <citation type="submission" date="2020-01" db="EMBL/GenBank/DDBJ databases">
        <title>Genome sequence of Kobresia littledalei, the first chromosome-level genome in the family Cyperaceae.</title>
        <authorList>
            <person name="Qu G."/>
        </authorList>
    </citation>
    <scope>NUCLEOTIDE SEQUENCE</scope>
    <source>
        <strain evidence="4">C.B.Clarke</strain>
        <tissue evidence="4">Leaf</tissue>
    </source>
</reference>
<keyword evidence="1" id="KW-0175">Coiled coil</keyword>
<evidence type="ECO:0000259" key="2">
    <source>
        <dbReference type="Pfam" id="PF04784"/>
    </source>
</evidence>